<sequence length="963" mass="104279">MDSAPDAPTQTDLQQQQQQKGPQPSGFPEVDMYRRRVARSAHDAEAWSGLLRAAKASGSEQLLYDTYVDALKQYPGSGHLLAEFVELELNRGNKHGAETIFNDNLFSVPSIELWRCYLNYVLQANADGQGGALQSTGRATLMDCYKLVLDNIGSDREAGQIWVNYIAFINSAQTHAPYEEQQKADLLREAYQRAVAIPMLRVEEIWKGYDAFENRMDRPAAKKVLSKISPSYMTARTALRDLNRIWDAIRATRSPHGLPAPPEWTSREIEHLDAWKRYLAWEVSNPLRLSDPAAVRQRVVYAYEQACTDLRFYPEVWIEFADYFSSSGQPSEALARLRTASSVLPASLAVQFAYAETAEMLKQLDVCKDVYEQVVRTLKLAADRVTDRYARKLASLEKKLAGLSAAPGEGDGQAAGAGAAAGSTPAGPAPAAPTPAEAPDSESEEDSSGLGESDADTSMASDSDADGGGGGSGSGAGRNDPQKRAEQRAARARKAIAGRIEHVEARRDDELKGKREAYTLAWIMYLRFTQRAEGIDAVRQLLRRPRSEPAGSLTHHLFVAAALMEYHVAKRADVAGKLFEHYAKAFPDSGAYIMEYMGYLISSGDDTNVRALFERVHGTAVADTSDIWDRFADFEYSYGDLSAISKLDKRIIEKFKHESVLTRMASRYSYLDADYVGVAEFGIPHRPEMQPDALAGAGGYRSHPASARDERRRAANAGAGDRRRAGSTAAGGLPNIAVASITGRYLNKSQLLATVTPNRFTRPAVGQMKEYKPVVDHAHRPGAPRRAPGDAGPHPAAALPPPPPPPPAAAAAGHAPMPAPQQLLDHGDVLSYVAASVAAPNTSAFDSVALNSDALLGTIMQLSTLGPAAQSNYRPLSYMPWLSRADHGPQQAHGGGFHRSDHGGRSSGGRSRSRGRYSGDADSHGHPGRHGGRGPAHRQPPYARSPAHAGGGRSPRHAGGGLR</sequence>
<comment type="caution">
    <text evidence="1">The sequence shown here is derived from an EMBL/GenBank/DDBJ whole genome shotgun (WGS) entry which is preliminary data.</text>
</comment>
<organism evidence="1 2">
    <name type="scientific">Coemansia nantahalensis</name>
    <dbReference type="NCBI Taxonomy" id="2789366"/>
    <lineage>
        <taxon>Eukaryota</taxon>
        <taxon>Fungi</taxon>
        <taxon>Fungi incertae sedis</taxon>
        <taxon>Zoopagomycota</taxon>
        <taxon>Kickxellomycotina</taxon>
        <taxon>Kickxellomycetes</taxon>
        <taxon>Kickxellales</taxon>
        <taxon>Kickxellaceae</taxon>
        <taxon>Coemansia</taxon>
    </lineage>
</organism>
<proteinExistence type="predicted"/>
<evidence type="ECO:0000313" key="1">
    <source>
        <dbReference type="EMBL" id="KAJ2772407.1"/>
    </source>
</evidence>
<keyword evidence="2" id="KW-1185">Reference proteome</keyword>
<name>A0ACC1K346_9FUNG</name>
<protein>
    <submittedName>
        <fullName evidence="1">mRNA 3'-end-processing protein rna14</fullName>
    </submittedName>
</protein>
<dbReference type="EMBL" id="JANBUJ010000378">
    <property type="protein sequence ID" value="KAJ2772407.1"/>
    <property type="molecule type" value="Genomic_DNA"/>
</dbReference>
<dbReference type="Proteomes" id="UP001140234">
    <property type="component" value="Unassembled WGS sequence"/>
</dbReference>
<gene>
    <name evidence="1" type="primary">RNA14</name>
    <name evidence="1" type="ORF">IWQ57_001781</name>
</gene>
<accession>A0ACC1K346</accession>
<reference evidence="1" key="1">
    <citation type="submission" date="2022-07" db="EMBL/GenBank/DDBJ databases">
        <title>Phylogenomic reconstructions and comparative analyses of Kickxellomycotina fungi.</title>
        <authorList>
            <person name="Reynolds N.K."/>
            <person name="Stajich J.E."/>
            <person name="Barry K."/>
            <person name="Grigoriev I.V."/>
            <person name="Crous P."/>
            <person name="Smith M.E."/>
        </authorList>
    </citation>
    <scope>NUCLEOTIDE SEQUENCE</scope>
    <source>
        <strain evidence="1">CBS 109366</strain>
    </source>
</reference>
<evidence type="ECO:0000313" key="2">
    <source>
        <dbReference type="Proteomes" id="UP001140234"/>
    </source>
</evidence>